<dbReference type="CDD" id="cd16431">
    <property type="entry name" value="IcmE"/>
    <property type="match status" value="1"/>
</dbReference>
<dbReference type="Proteomes" id="UP000839708">
    <property type="component" value="Unassembled WGS sequence"/>
</dbReference>
<feature type="compositionally biased region" description="Polar residues" evidence="1">
    <location>
        <begin position="83"/>
        <end position="95"/>
    </location>
</feature>
<reference evidence="3" key="1">
    <citation type="submission" date="2018-06" db="EMBL/GenBank/DDBJ databases">
        <authorList>
            <person name="Ashton P.M."/>
            <person name="Dallman T."/>
            <person name="Nair S."/>
            <person name="De Pinna E."/>
            <person name="Peters T."/>
            <person name="Grant K."/>
        </authorList>
    </citation>
    <scope>NUCLEOTIDE SEQUENCE [LARGE SCALE GENOMIC DNA]</scope>
    <source>
        <strain evidence="4">367309</strain>
        <strain evidence="3">498895</strain>
    </source>
</reference>
<evidence type="ECO:0000256" key="1">
    <source>
        <dbReference type="SAM" id="MobiDB-lite"/>
    </source>
</evidence>
<feature type="compositionally biased region" description="Polar residues" evidence="1">
    <location>
        <begin position="116"/>
        <end position="131"/>
    </location>
</feature>
<keyword evidence="2" id="KW-1133">Transmembrane helix</keyword>
<dbReference type="AlphaFoldDB" id="A0A5U8K6J1"/>
<protein>
    <recommendedName>
        <fullName evidence="5">Conjugal transfer protein TraO</fullName>
    </recommendedName>
</protein>
<dbReference type="NCBIfam" id="NF033884">
    <property type="entry name" value="conj_TraO_IncI1"/>
    <property type="match status" value="1"/>
</dbReference>
<organism evidence="3">
    <name type="scientific">Salmonella enterica subsp. enterica serovar Java</name>
    <dbReference type="NCBI Taxonomy" id="224729"/>
    <lineage>
        <taxon>Bacteria</taxon>
        <taxon>Pseudomonadati</taxon>
        <taxon>Pseudomonadota</taxon>
        <taxon>Gammaproteobacteria</taxon>
        <taxon>Enterobacterales</taxon>
        <taxon>Enterobacteriaceae</taxon>
        <taxon>Salmonella</taxon>
    </lineage>
</organism>
<dbReference type="Proteomes" id="UP000839733">
    <property type="component" value="Unassembled WGS sequence"/>
</dbReference>
<evidence type="ECO:0008006" key="5">
    <source>
        <dbReference type="Google" id="ProtNLM"/>
    </source>
</evidence>
<sequence length="407" mass="42470">MSIEQDAASDGKKTLTLVIVAIILVAAAAYLGWGWLHQSAAPGSQYNLNRVANNAPVTSQESRQYRELLRLSNQQGAEEAESEGNSFVASLSESRTGTDKPVTPPHPPATATVTPDSGNDASSPDNDQQDGLSDEQKQQITNLLTELSTRWKTSDMQLASAYGGEGQDGQSPFTRWAQSVPGLAPEAQNAATAATATASTLTLASATTASQIRIPGLARYPGTIDTAIDSDNPESKVLASIPAGKLAGAVLAAQNVQLAGDGVIVNFKTLNFNGMTCTVDAYALNDENRRSSIASDVNHRYFTRIILPAIAGGIGKVGQLYEDSNTQILSTDGGTLTGRTGSPDGKAVAGVIAGGIGQQTAQVMTQDASRMPVTQVNVDRGQVVSILFMKPVTDKDCVPLPAGENAQ</sequence>
<dbReference type="InterPro" id="IPR049855">
    <property type="entry name" value="DotG/IcmE-like_C"/>
</dbReference>
<name>A0A5U8K6J1_SALEB</name>
<dbReference type="EMBL" id="AAKVUB010000038">
    <property type="protein sequence ID" value="ECW2470768.1"/>
    <property type="molecule type" value="Genomic_DNA"/>
</dbReference>
<feature type="region of interest" description="Disordered" evidence="1">
    <location>
        <begin position="73"/>
        <end position="136"/>
    </location>
</feature>
<dbReference type="EMBL" id="AAGTQF010000037">
    <property type="protein sequence ID" value="EBR8572824.1"/>
    <property type="molecule type" value="Genomic_DNA"/>
</dbReference>
<comment type="caution">
    <text evidence="3">The sequence shown here is derived from an EMBL/GenBank/DDBJ whole genome shotgun (WGS) entry which is preliminary data.</text>
</comment>
<keyword evidence="2" id="KW-0812">Transmembrane</keyword>
<keyword evidence="2" id="KW-0472">Membrane</keyword>
<feature type="transmembrane region" description="Helical" evidence="2">
    <location>
        <begin position="15"/>
        <end position="36"/>
    </location>
</feature>
<gene>
    <name evidence="3" type="ORF">DOV67_14795</name>
    <name evidence="4" type="ORF">EZX71_23020</name>
</gene>
<accession>A0A5U8K6J1</accession>
<proteinExistence type="predicted"/>
<evidence type="ECO:0000313" key="4">
    <source>
        <dbReference type="EMBL" id="ECW2470768.1"/>
    </source>
</evidence>
<evidence type="ECO:0000256" key="2">
    <source>
        <dbReference type="SAM" id="Phobius"/>
    </source>
</evidence>
<evidence type="ECO:0000313" key="3">
    <source>
        <dbReference type="EMBL" id="EBR8572824.1"/>
    </source>
</evidence>